<dbReference type="AlphaFoldDB" id="A0A0F9EFR9"/>
<reference evidence="1" key="1">
    <citation type="journal article" date="2015" name="Nature">
        <title>Complex archaea that bridge the gap between prokaryotes and eukaryotes.</title>
        <authorList>
            <person name="Spang A."/>
            <person name="Saw J.H."/>
            <person name="Jorgensen S.L."/>
            <person name="Zaremba-Niedzwiedzka K."/>
            <person name="Martijn J."/>
            <person name="Lind A.E."/>
            <person name="van Eijk R."/>
            <person name="Schleper C."/>
            <person name="Guy L."/>
            <person name="Ettema T.J."/>
        </authorList>
    </citation>
    <scope>NUCLEOTIDE SEQUENCE</scope>
</reference>
<accession>A0A0F9EFR9</accession>
<gene>
    <name evidence="1" type="ORF">LCGC14_2079960</name>
</gene>
<organism evidence="1">
    <name type="scientific">marine sediment metagenome</name>
    <dbReference type="NCBI Taxonomy" id="412755"/>
    <lineage>
        <taxon>unclassified sequences</taxon>
        <taxon>metagenomes</taxon>
        <taxon>ecological metagenomes</taxon>
    </lineage>
</organism>
<sequence>MKETNFISSDDLEFGKEEEIAIKSYSKLKRWGGRLHNKPELNGCEFRLSRFTIGIRLPKEKQSCIPKYLIDIPIPWMKNDHCFVVLLK</sequence>
<dbReference type="EMBL" id="LAZR01025117">
    <property type="protein sequence ID" value="KKL72933.1"/>
    <property type="molecule type" value="Genomic_DNA"/>
</dbReference>
<comment type="caution">
    <text evidence="1">The sequence shown here is derived from an EMBL/GenBank/DDBJ whole genome shotgun (WGS) entry which is preliminary data.</text>
</comment>
<protein>
    <submittedName>
        <fullName evidence="1">Uncharacterized protein</fullName>
    </submittedName>
</protein>
<proteinExistence type="predicted"/>
<evidence type="ECO:0000313" key="1">
    <source>
        <dbReference type="EMBL" id="KKL72933.1"/>
    </source>
</evidence>
<name>A0A0F9EFR9_9ZZZZ</name>